<evidence type="ECO:0000313" key="1">
    <source>
        <dbReference type="EMBL" id="EEP59991.1"/>
    </source>
</evidence>
<organism evidence="1 2">
    <name type="scientific">Sulfurihydrogenibium yellowstonense SS-5</name>
    <dbReference type="NCBI Taxonomy" id="432331"/>
    <lineage>
        <taxon>Bacteria</taxon>
        <taxon>Pseudomonadati</taxon>
        <taxon>Aquificota</taxon>
        <taxon>Aquificia</taxon>
        <taxon>Aquificales</taxon>
        <taxon>Hydrogenothermaceae</taxon>
        <taxon>Sulfurihydrogenibium</taxon>
    </lineage>
</organism>
<dbReference type="EMBL" id="ABZS01000173">
    <property type="protein sequence ID" value="EEP59991.1"/>
    <property type="molecule type" value="Genomic_DNA"/>
</dbReference>
<dbReference type="Proteomes" id="UP000005540">
    <property type="component" value="Unassembled WGS sequence"/>
</dbReference>
<evidence type="ECO:0000313" key="2">
    <source>
        <dbReference type="Proteomes" id="UP000005540"/>
    </source>
</evidence>
<protein>
    <submittedName>
        <fullName evidence="1">Uncharacterized protein</fullName>
    </submittedName>
</protein>
<comment type="caution">
    <text evidence="1">The sequence shown here is derived from an EMBL/GenBank/DDBJ whole genome shotgun (WGS) entry which is preliminary data.</text>
</comment>
<name>C4FLQ6_9AQUI</name>
<keyword evidence="2" id="KW-1185">Reference proteome</keyword>
<sequence length="51" mass="5834">MAKTCQRCHSEAGKKSIFTLFPKKILEKLTNKGKLTKNLEQPPIFLIIFLS</sequence>
<dbReference type="AlphaFoldDB" id="C4FLQ6"/>
<proteinExistence type="predicted"/>
<reference evidence="1 2" key="1">
    <citation type="submission" date="2009-04" db="EMBL/GenBank/DDBJ databases">
        <authorList>
            <person name="Reysenbach A.-L."/>
            <person name="Heidelberg J.F."/>
            <person name="Nelson W.C."/>
        </authorList>
    </citation>
    <scope>NUCLEOTIDE SEQUENCE [LARGE SCALE GENOMIC DNA]</scope>
    <source>
        <strain evidence="1 2">SS-5</strain>
    </source>
</reference>
<accession>C4FLQ6</accession>
<gene>
    <name evidence="1" type="ORF">SULYE_1511</name>
</gene>